<protein>
    <submittedName>
        <fullName evidence="2">Uncharacterized protein</fullName>
    </submittedName>
</protein>
<sequence>MGTNKRYPHLPAQRGEERELREARKREPLRTLDSLQLRLHAQPLTIVPEQVTIWGHAWLQFGDTNVRCVVQVKRWTADAVGVQVTIDGDNLRCWIWQGACQRTSGPTDVW</sequence>
<dbReference type="Proteomes" id="UP000426857">
    <property type="component" value="Chromosome"/>
</dbReference>
<evidence type="ECO:0000256" key="1">
    <source>
        <dbReference type="SAM" id="MobiDB-lite"/>
    </source>
</evidence>
<dbReference type="EMBL" id="CP046322">
    <property type="protein sequence ID" value="QGS35190.1"/>
    <property type="molecule type" value="Genomic_DNA"/>
</dbReference>
<accession>A0A6B8TUS2</accession>
<dbReference type="AlphaFoldDB" id="A0A6B8TUS2"/>
<evidence type="ECO:0000313" key="2">
    <source>
        <dbReference type="EMBL" id="QGS35190.1"/>
    </source>
</evidence>
<reference evidence="2 3" key="1">
    <citation type="submission" date="2019-11" db="EMBL/GenBank/DDBJ databases">
        <title>FDA dAtabase for Regulatory Grade micrObial Sequences (FDA-ARGOS): Supporting development and validation of Infectious Disease Dx tests.</title>
        <authorList>
            <person name="Kerrigan L."/>
            <person name="Long C."/>
            <person name="Tallon L."/>
            <person name="Sadzewicz L."/>
            <person name="Vavikolanu K."/>
            <person name="Mehta A."/>
            <person name="Aluvathingal J."/>
            <person name="Nadendla S."/>
            <person name="Yan Y."/>
            <person name="Sichtig H."/>
        </authorList>
    </citation>
    <scope>NUCLEOTIDE SEQUENCE [LARGE SCALE GENOMIC DNA]</scope>
    <source>
        <strain evidence="2 3">FDAARGOS_674</strain>
    </source>
</reference>
<dbReference type="KEGG" id="cxe:FOB82_09820"/>
<name>A0A6B8TUS2_9CORY</name>
<evidence type="ECO:0000313" key="3">
    <source>
        <dbReference type="Proteomes" id="UP000426857"/>
    </source>
</evidence>
<feature type="compositionally biased region" description="Basic and acidic residues" evidence="1">
    <location>
        <begin position="14"/>
        <end position="23"/>
    </location>
</feature>
<dbReference type="RefSeq" id="WP_155870020.1">
    <property type="nucleotide sequence ID" value="NZ_CP046322.1"/>
</dbReference>
<proteinExistence type="predicted"/>
<feature type="region of interest" description="Disordered" evidence="1">
    <location>
        <begin position="1"/>
        <end position="23"/>
    </location>
</feature>
<organism evidence="2 3">
    <name type="scientific">Corynebacterium xerosis</name>
    <dbReference type="NCBI Taxonomy" id="1725"/>
    <lineage>
        <taxon>Bacteria</taxon>
        <taxon>Bacillati</taxon>
        <taxon>Actinomycetota</taxon>
        <taxon>Actinomycetes</taxon>
        <taxon>Mycobacteriales</taxon>
        <taxon>Corynebacteriaceae</taxon>
        <taxon>Corynebacterium</taxon>
    </lineage>
</organism>
<gene>
    <name evidence="2" type="ORF">FOB82_09820</name>
</gene>